<dbReference type="AlphaFoldDB" id="A0AAW5B2X6"/>
<comment type="subcellular location">
    <subcellularLocation>
        <location evidence="1">Cell membrane</location>
        <topology evidence="1">Peripheral membrane protein</topology>
    </subcellularLocation>
</comment>
<dbReference type="GO" id="GO:0047355">
    <property type="term" value="F:CDP-glycerol glycerophosphotransferase activity"/>
    <property type="evidence" value="ECO:0007669"/>
    <property type="project" value="InterPro"/>
</dbReference>
<dbReference type="Gene3D" id="3.40.50.11820">
    <property type="match status" value="1"/>
</dbReference>
<evidence type="ECO:0000256" key="6">
    <source>
        <dbReference type="ARBA" id="ARBA00023136"/>
    </source>
</evidence>
<accession>A0AAW5B2X6</accession>
<keyword evidence="3" id="KW-1003">Cell membrane</keyword>
<keyword evidence="5" id="KW-0777">Teichoic acid biosynthesis</keyword>
<dbReference type="InterPro" id="IPR051612">
    <property type="entry name" value="Teichoic_Acid_Biosynth"/>
</dbReference>
<name>A0AAW5B2X6_9BACI</name>
<dbReference type="PANTHER" id="PTHR37316">
    <property type="entry name" value="TEICHOIC ACID GLYCEROL-PHOSPHATE PRIMASE"/>
    <property type="match status" value="1"/>
</dbReference>
<keyword evidence="4" id="KW-0808">Transferase</keyword>
<keyword evidence="8" id="KW-1185">Reference proteome</keyword>
<keyword evidence="6" id="KW-0472">Membrane</keyword>
<evidence type="ECO:0000313" key="7">
    <source>
        <dbReference type="EMBL" id="MCG3418020.1"/>
    </source>
</evidence>
<dbReference type="EMBL" id="JAIFZM010000002">
    <property type="protein sequence ID" value="MCG3418020.1"/>
    <property type="molecule type" value="Genomic_DNA"/>
</dbReference>
<sequence length="403" mass="48478">MNINKIIKKTKKSKYIQYCLKLLFYIVGKIPSRKNTIIFESFFGKQYSDNPKAIYEYIKKEYPDYKLYWSIDRNYYSNFKHQNLNYAFRFSFKWIFLMATSRYWVVNCRLPLWIPKPRDTIYIQTWHGTPLKKLGIDIEEVRMPGTDTVTYKKNFLYESNKWDYLISANSYSTEIFKRSFGFDNTVLESGYPRNDFLYTHNNKQNIEEIKSKLNLPKGKKVILYAPTWRDNDYYGKGKYKFSLKLDLNTLKKELGDEYIVLLRMHYLVAENFELNEFKGFVYELSTYNDINELYLISDVLITDYSSVFFDYANLQRPILFFTYDIEEYREELRGFYFDLEKQAPGPLLENNEQIRKYLKRISEGSYQLPSSFKVFYNKYCYLEDGGATKRVVTNLLDQKDNHS</sequence>
<comment type="similarity">
    <text evidence="2">Belongs to the CDP-glycerol glycerophosphotransferase family.</text>
</comment>
<dbReference type="Gene3D" id="3.40.50.12580">
    <property type="match status" value="1"/>
</dbReference>
<evidence type="ECO:0000256" key="4">
    <source>
        <dbReference type="ARBA" id="ARBA00022679"/>
    </source>
</evidence>
<proteinExistence type="inferred from homology"/>
<dbReference type="InterPro" id="IPR007554">
    <property type="entry name" value="Glycerophosphate_synth"/>
</dbReference>
<organism evidence="7 8">
    <name type="scientific">Oceanobacillus jordanicus</name>
    <dbReference type="NCBI Taxonomy" id="2867266"/>
    <lineage>
        <taxon>Bacteria</taxon>
        <taxon>Bacillati</taxon>
        <taxon>Bacillota</taxon>
        <taxon>Bacilli</taxon>
        <taxon>Bacillales</taxon>
        <taxon>Bacillaceae</taxon>
        <taxon>Oceanobacillus</taxon>
    </lineage>
</organism>
<dbReference type="InterPro" id="IPR043148">
    <property type="entry name" value="TagF_C"/>
</dbReference>
<dbReference type="GO" id="GO:0005886">
    <property type="term" value="C:plasma membrane"/>
    <property type="evidence" value="ECO:0007669"/>
    <property type="project" value="UniProtKB-SubCell"/>
</dbReference>
<protein>
    <submittedName>
        <fullName evidence="7">CDP-glycerol glycerophosphotransferase family protein</fullName>
    </submittedName>
</protein>
<dbReference type="RefSeq" id="WP_238018048.1">
    <property type="nucleotide sequence ID" value="NZ_JAIFZM010000002.1"/>
</dbReference>
<evidence type="ECO:0000256" key="1">
    <source>
        <dbReference type="ARBA" id="ARBA00004202"/>
    </source>
</evidence>
<dbReference type="SUPFAM" id="SSF53756">
    <property type="entry name" value="UDP-Glycosyltransferase/glycogen phosphorylase"/>
    <property type="match status" value="1"/>
</dbReference>
<reference evidence="7 8" key="1">
    <citation type="journal article" date="2022" name="Evol. Bioinform. Online">
        <title>Draft Genome Sequence of Oceanobacillus jordanicus Strain GSFE11, a Halotolerant Plant Growth-Promoting Bacterial Endophyte Isolated From the Jordan Valley.</title>
        <authorList>
            <person name="Alhindi T."/>
            <person name="Albdaiwi R."/>
        </authorList>
    </citation>
    <scope>NUCLEOTIDE SEQUENCE [LARGE SCALE GENOMIC DNA]</scope>
    <source>
        <strain evidence="7 8">GSFE11</strain>
    </source>
</reference>
<dbReference type="Pfam" id="PF04464">
    <property type="entry name" value="Glyphos_transf"/>
    <property type="match status" value="1"/>
</dbReference>
<evidence type="ECO:0000256" key="5">
    <source>
        <dbReference type="ARBA" id="ARBA00022944"/>
    </source>
</evidence>
<evidence type="ECO:0000313" key="8">
    <source>
        <dbReference type="Proteomes" id="UP001199631"/>
    </source>
</evidence>
<dbReference type="InterPro" id="IPR043149">
    <property type="entry name" value="TagF_N"/>
</dbReference>
<evidence type="ECO:0000256" key="3">
    <source>
        <dbReference type="ARBA" id="ARBA00022475"/>
    </source>
</evidence>
<dbReference type="PANTHER" id="PTHR37316:SF3">
    <property type="entry name" value="TEICHOIC ACID GLYCEROL-PHOSPHATE TRANSFERASE"/>
    <property type="match status" value="1"/>
</dbReference>
<dbReference type="Proteomes" id="UP001199631">
    <property type="component" value="Unassembled WGS sequence"/>
</dbReference>
<evidence type="ECO:0000256" key="2">
    <source>
        <dbReference type="ARBA" id="ARBA00010488"/>
    </source>
</evidence>
<gene>
    <name evidence="7" type="ORF">K3T81_02550</name>
</gene>
<comment type="caution">
    <text evidence="7">The sequence shown here is derived from an EMBL/GenBank/DDBJ whole genome shotgun (WGS) entry which is preliminary data.</text>
</comment>
<dbReference type="GO" id="GO:0019350">
    <property type="term" value="P:teichoic acid biosynthetic process"/>
    <property type="evidence" value="ECO:0007669"/>
    <property type="project" value="UniProtKB-KW"/>
</dbReference>